<dbReference type="PROSITE" id="PS00501">
    <property type="entry name" value="SPASE_I_1"/>
    <property type="match status" value="1"/>
</dbReference>
<dbReference type="PROSITE" id="PS00761">
    <property type="entry name" value="SPASE_I_3"/>
    <property type="match status" value="1"/>
</dbReference>
<evidence type="ECO:0000256" key="6">
    <source>
        <dbReference type="ARBA" id="ARBA00022801"/>
    </source>
</evidence>
<dbReference type="Pfam" id="PF10502">
    <property type="entry name" value="Peptidase_S26"/>
    <property type="match status" value="1"/>
</dbReference>
<evidence type="ECO:0000256" key="4">
    <source>
        <dbReference type="ARBA" id="ARBA00013208"/>
    </source>
</evidence>
<organism evidence="9 10">
    <name type="scientific">Breznakia pachnodae</name>
    <dbReference type="NCBI Taxonomy" id="265178"/>
    <lineage>
        <taxon>Bacteria</taxon>
        <taxon>Bacillati</taxon>
        <taxon>Bacillota</taxon>
        <taxon>Erysipelotrichia</taxon>
        <taxon>Erysipelotrichales</taxon>
        <taxon>Erysipelotrichaceae</taxon>
        <taxon>Breznakia</taxon>
    </lineage>
</organism>
<evidence type="ECO:0000313" key="9">
    <source>
        <dbReference type="EMBL" id="MDQ0359615.1"/>
    </source>
</evidence>
<dbReference type="SUPFAM" id="SSF51306">
    <property type="entry name" value="LexA/Signal peptidase"/>
    <property type="match status" value="1"/>
</dbReference>
<keyword evidence="5 7" id="KW-0645">Protease</keyword>
<dbReference type="PANTHER" id="PTHR43390:SF1">
    <property type="entry name" value="CHLOROPLAST PROCESSING PEPTIDASE"/>
    <property type="match status" value="1"/>
</dbReference>
<evidence type="ECO:0000256" key="3">
    <source>
        <dbReference type="ARBA" id="ARBA00009370"/>
    </source>
</evidence>
<comment type="subcellular location">
    <subcellularLocation>
        <location evidence="2">Cell membrane</location>
        <topology evidence="2">Single-pass type II membrane protein</topology>
    </subcellularLocation>
    <subcellularLocation>
        <location evidence="7">Membrane</location>
        <topology evidence="7">Single-pass type II membrane protein</topology>
    </subcellularLocation>
</comment>
<dbReference type="PANTHER" id="PTHR43390">
    <property type="entry name" value="SIGNAL PEPTIDASE I"/>
    <property type="match status" value="1"/>
</dbReference>
<comment type="similarity">
    <text evidence="3 7">Belongs to the peptidase S26 family.</text>
</comment>
<dbReference type="EC" id="3.4.21.89" evidence="4 7"/>
<dbReference type="InterPro" id="IPR019533">
    <property type="entry name" value="Peptidase_S26"/>
</dbReference>
<proteinExistence type="inferred from homology"/>
<dbReference type="Proteomes" id="UP001230220">
    <property type="component" value="Unassembled WGS sequence"/>
</dbReference>
<keyword evidence="7" id="KW-0472">Membrane</keyword>
<evidence type="ECO:0000256" key="7">
    <source>
        <dbReference type="RuleBase" id="RU362042"/>
    </source>
</evidence>
<dbReference type="GO" id="GO:0009003">
    <property type="term" value="F:signal peptidase activity"/>
    <property type="evidence" value="ECO:0007669"/>
    <property type="project" value="UniProtKB-EC"/>
</dbReference>
<dbReference type="EMBL" id="JAUSUR010000001">
    <property type="protein sequence ID" value="MDQ0359615.1"/>
    <property type="molecule type" value="Genomic_DNA"/>
</dbReference>
<feature type="domain" description="Peptidase S26" evidence="8">
    <location>
        <begin position="15"/>
        <end position="175"/>
    </location>
</feature>
<keyword evidence="10" id="KW-1185">Reference proteome</keyword>
<dbReference type="PRINTS" id="PR00727">
    <property type="entry name" value="LEADERPTASE"/>
</dbReference>
<accession>A0ABU0DZA1</accession>
<sequence>MKGKKRIKQEYIILILKVIIIISILIFLVMRFVFASVHIDGTSMEPTLRNNEYGIANRFVVSEETITRFDIVVVDEEDEGQIVKRVIGLPNETIQYKDDTLYINGQLVLEPFLDQDYIESHTMEHKIPFTSDFGPITLKKDEYFIIGDNRMNSKDSRAFGPIKIDSIIAKDIIILYPFDQIRIENSK</sequence>
<dbReference type="InterPro" id="IPR019758">
    <property type="entry name" value="Pept_S26A_signal_pept_1_CS"/>
</dbReference>
<dbReference type="NCBIfam" id="TIGR02227">
    <property type="entry name" value="sigpep_I_bact"/>
    <property type="match status" value="1"/>
</dbReference>
<gene>
    <name evidence="9" type="ORF">J2S15_000346</name>
</gene>
<evidence type="ECO:0000256" key="2">
    <source>
        <dbReference type="ARBA" id="ARBA00004401"/>
    </source>
</evidence>
<keyword evidence="6 7" id="KW-0378">Hydrolase</keyword>
<evidence type="ECO:0000256" key="1">
    <source>
        <dbReference type="ARBA" id="ARBA00000677"/>
    </source>
</evidence>
<feature type="transmembrane region" description="Helical" evidence="7">
    <location>
        <begin position="12"/>
        <end position="34"/>
    </location>
</feature>
<comment type="caution">
    <text evidence="9">The sequence shown here is derived from an EMBL/GenBank/DDBJ whole genome shotgun (WGS) entry which is preliminary data.</text>
</comment>
<dbReference type="InterPro" id="IPR019756">
    <property type="entry name" value="Pept_S26A_signal_pept_1_Ser-AS"/>
</dbReference>
<dbReference type="InterPro" id="IPR000223">
    <property type="entry name" value="Pept_S26A_signal_pept_1"/>
</dbReference>
<keyword evidence="7" id="KW-0812">Transmembrane</keyword>
<dbReference type="Gene3D" id="2.10.109.10">
    <property type="entry name" value="Umud Fragment, subunit A"/>
    <property type="match status" value="1"/>
</dbReference>
<name>A0ABU0DZA1_9FIRM</name>
<evidence type="ECO:0000259" key="8">
    <source>
        <dbReference type="Pfam" id="PF10502"/>
    </source>
</evidence>
<dbReference type="RefSeq" id="WP_307404877.1">
    <property type="nucleotide sequence ID" value="NZ_JAUSUR010000001.1"/>
</dbReference>
<comment type="catalytic activity">
    <reaction evidence="1 7">
        <text>Cleavage of hydrophobic, N-terminal signal or leader sequences from secreted and periplasmic proteins.</text>
        <dbReference type="EC" id="3.4.21.89"/>
    </reaction>
</comment>
<protein>
    <recommendedName>
        <fullName evidence="4 7">Signal peptidase I</fullName>
        <ecNumber evidence="4 7">3.4.21.89</ecNumber>
    </recommendedName>
</protein>
<dbReference type="InterPro" id="IPR036286">
    <property type="entry name" value="LexA/Signal_pep-like_sf"/>
</dbReference>
<evidence type="ECO:0000313" key="10">
    <source>
        <dbReference type="Proteomes" id="UP001230220"/>
    </source>
</evidence>
<dbReference type="CDD" id="cd06530">
    <property type="entry name" value="S26_SPase_I"/>
    <property type="match status" value="1"/>
</dbReference>
<evidence type="ECO:0000256" key="5">
    <source>
        <dbReference type="ARBA" id="ARBA00022670"/>
    </source>
</evidence>
<reference evidence="9 10" key="1">
    <citation type="submission" date="2023-07" db="EMBL/GenBank/DDBJ databases">
        <title>Genomic Encyclopedia of Type Strains, Phase IV (KMG-IV): sequencing the most valuable type-strain genomes for metagenomic binning, comparative biology and taxonomic classification.</title>
        <authorList>
            <person name="Goeker M."/>
        </authorList>
    </citation>
    <scope>NUCLEOTIDE SEQUENCE [LARGE SCALE GENOMIC DNA]</scope>
    <source>
        <strain evidence="9 10">DSM 16784</strain>
    </source>
</reference>
<keyword evidence="7" id="KW-1133">Transmembrane helix</keyword>